<name>A0A834NHQ7_VESPE</name>
<dbReference type="EMBL" id="JACSDY010000013">
    <property type="protein sequence ID" value="KAF7410595.1"/>
    <property type="molecule type" value="Genomic_DNA"/>
</dbReference>
<reference evidence="2" key="1">
    <citation type="journal article" date="2020" name="G3 (Bethesda)">
        <title>High-Quality Assemblies for Three Invasive Social Wasps from the &lt;i&gt;Vespula&lt;/i&gt; Genus.</title>
        <authorList>
            <person name="Harrop T.W.R."/>
            <person name="Guhlin J."/>
            <person name="McLaughlin G.M."/>
            <person name="Permina E."/>
            <person name="Stockwell P."/>
            <person name="Gilligan J."/>
            <person name="Le Lec M.F."/>
            <person name="Gruber M.A.M."/>
            <person name="Quinn O."/>
            <person name="Lovegrove M."/>
            <person name="Duncan E.J."/>
            <person name="Remnant E.J."/>
            <person name="Van Eeckhoven J."/>
            <person name="Graham B."/>
            <person name="Knapp R.A."/>
            <person name="Langford K.W."/>
            <person name="Kronenberg Z."/>
            <person name="Press M.O."/>
            <person name="Eacker S.M."/>
            <person name="Wilson-Rankin E.E."/>
            <person name="Purcell J."/>
            <person name="Lester P.J."/>
            <person name="Dearden P.K."/>
        </authorList>
    </citation>
    <scope>NUCLEOTIDE SEQUENCE</scope>
    <source>
        <strain evidence="2">Volc-1</strain>
    </source>
</reference>
<organism evidence="2 3">
    <name type="scientific">Vespula pensylvanica</name>
    <name type="common">Western yellow jacket</name>
    <name type="synonym">Wasp</name>
    <dbReference type="NCBI Taxonomy" id="30213"/>
    <lineage>
        <taxon>Eukaryota</taxon>
        <taxon>Metazoa</taxon>
        <taxon>Ecdysozoa</taxon>
        <taxon>Arthropoda</taxon>
        <taxon>Hexapoda</taxon>
        <taxon>Insecta</taxon>
        <taxon>Pterygota</taxon>
        <taxon>Neoptera</taxon>
        <taxon>Endopterygota</taxon>
        <taxon>Hymenoptera</taxon>
        <taxon>Apocrita</taxon>
        <taxon>Aculeata</taxon>
        <taxon>Vespoidea</taxon>
        <taxon>Vespidae</taxon>
        <taxon>Vespinae</taxon>
        <taxon>Vespula</taxon>
    </lineage>
</organism>
<evidence type="ECO:0000256" key="1">
    <source>
        <dbReference type="SAM" id="MobiDB-lite"/>
    </source>
</evidence>
<dbReference type="AlphaFoldDB" id="A0A834NHQ7"/>
<protein>
    <submittedName>
        <fullName evidence="2">Uncharacterized protein</fullName>
    </submittedName>
</protein>
<accession>A0A834NHQ7</accession>
<keyword evidence="3" id="KW-1185">Reference proteome</keyword>
<feature type="region of interest" description="Disordered" evidence="1">
    <location>
        <begin position="139"/>
        <end position="194"/>
    </location>
</feature>
<dbReference type="Proteomes" id="UP000600918">
    <property type="component" value="Unassembled WGS sequence"/>
</dbReference>
<gene>
    <name evidence="2" type="ORF">H0235_013202</name>
</gene>
<sequence length="194" mass="22989">MGQVSTELRVYLLCKFCCSTNLREFVLRSDLVAWLIKLIRWGRCLGTLRKFRHGSRRRLTDNRRYITSQPFIRIFSSTSNARRINLSSRQEGWTSRYGMRQKCTQERRLEENYFRTGGASDYRIYRWVELFENCKRQSRVDDKGNGRGRSNSKVQKSLGEEAIKHMSGKSRRLYRLGSEPVTKKKKGWSLTENE</sequence>
<evidence type="ECO:0000313" key="2">
    <source>
        <dbReference type="EMBL" id="KAF7410595.1"/>
    </source>
</evidence>
<comment type="caution">
    <text evidence="2">The sequence shown here is derived from an EMBL/GenBank/DDBJ whole genome shotgun (WGS) entry which is preliminary data.</text>
</comment>
<proteinExistence type="predicted"/>
<evidence type="ECO:0000313" key="3">
    <source>
        <dbReference type="Proteomes" id="UP000600918"/>
    </source>
</evidence>